<reference evidence="1" key="2">
    <citation type="journal article" date="2021" name="PeerJ">
        <title>Extensive microbial diversity within the chicken gut microbiome revealed by metagenomics and culture.</title>
        <authorList>
            <person name="Gilroy R."/>
            <person name="Ravi A."/>
            <person name="Getino M."/>
            <person name="Pursley I."/>
            <person name="Horton D.L."/>
            <person name="Alikhan N.F."/>
            <person name="Baker D."/>
            <person name="Gharbi K."/>
            <person name="Hall N."/>
            <person name="Watson M."/>
            <person name="Adriaenssens E.M."/>
            <person name="Foster-Nyarko E."/>
            <person name="Jarju S."/>
            <person name="Secka A."/>
            <person name="Antonio M."/>
            <person name="Oren A."/>
            <person name="Chaudhuri R.R."/>
            <person name="La Ragione R."/>
            <person name="Hildebrand F."/>
            <person name="Pallen M.J."/>
        </authorList>
    </citation>
    <scope>NUCLEOTIDE SEQUENCE</scope>
    <source>
        <strain evidence="1">G3-3990</strain>
    </source>
</reference>
<evidence type="ECO:0000313" key="2">
    <source>
        <dbReference type="Proteomes" id="UP000823641"/>
    </source>
</evidence>
<dbReference type="Proteomes" id="UP000823641">
    <property type="component" value="Unassembled WGS sequence"/>
</dbReference>
<accession>A0A9D9HVX3</accession>
<name>A0A9D9HVX3_9BACT</name>
<gene>
    <name evidence="1" type="ORF">IAA73_11960</name>
</gene>
<protein>
    <submittedName>
        <fullName evidence="1">Uncharacterized protein</fullName>
    </submittedName>
</protein>
<comment type="caution">
    <text evidence="1">The sequence shown here is derived from an EMBL/GenBank/DDBJ whole genome shotgun (WGS) entry which is preliminary data.</text>
</comment>
<evidence type="ECO:0000313" key="1">
    <source>
        <dbReference type="EMBL" id="MBO8461025.1"/>
    </source>
</evidence>
<reference evidence="1" key="1">
    <citation type="submission" date="2020-10" db="EMBL/GenBank/DDBJ databases">
        <authorList>
            <person name="Gilroy R."/>
        </authorList>
    </citation>
    <scope>NUCLEOTIDE SEQUENCE</scope>
    <source>
        <strain evidence="1">G3-3990</strain>
    </source>
</reference>
<dbReference type="AlphaFoldDB" id="A0A9D9HVX3"/>
<organism evidence="1 2">
    <name type="scientific">Candidatus Gallipaludibacter merdavium</name>
    <dbReference type="NCBI Taxonomy" id="2840839"/>
    <lineage>
        <taxon>Bacteria</taxon>
        <taxon>Pseudomonadati</taxon>
        <taxon>Bacteroidota</taxon>
        <taxon>Bacteroidia</taxon>
        <taxon>Bacteroidales</taxon>
        <taxon>Candidatus Gallipaludibacter</taxon>
    </lineage>
</organism>
<sequence length="121" mass="13825">MFSDYPVDEDGLLITTRSECYVSNFKLLGTDLLPVHFNDGDAVIDTVECTIRVKVKYGTDLKNVYPQFTLVTDAKLSPKVTGFTDFSDYKENPPKYTVISGNRQVQKTYTIYITEQEYTIQ</sequence>
<dbReference type="EMBL" id="JADIMG010000110">
    <property type="protein sequence ID" value="MBO8461025.1"/>
    <property type="molecule type" value="Genomic_DNA"/>
</dbReference>
<dbReference type="Gene3D" id="2.60.40.2340">
    <property type="match status" value="1"/>
</dbReference>
<proteinExistence type="predicted"/>